<sequence>MQRKFAILVHHGMSGVAAALIADDHIVVVGDEVHHPALPLVAPVDAYNCAVSHSASLPKKQFHSSWSGVLLTKTHNLSNYTGETDISKGFVFND</sequence>
<comment type="caution">
    <text evidence="1">The sequence shown here is derived from an EMBL/GenBank/DDBJ whole genome shotgun (WGS) entry which is preliminary data.</text>
</comment>
<reference evidence="1" key="1">
    <citation type="submission" date="2019-08" db="EMBL/GenBank/DDBJ databases">
        <authorList>
            <person name="Kucharzyk K."/>
            <person name="Murdoch R.W."/>
            <person name="Higgins S."/>
            <person name="Loffler F."/>
        </authorList>
    </citation>
    <scope>NUCLEOTIDE SEQUENCE</scope>
</reference>
<dbReference type="AlphaFoldDB" id="A0A645A4E9"/>
<gene>
    <name evidence="1" type="ORF">SDC9_94792</name>
</gene>
<dbReference type="EMBL" id="VSSQ01011940">
    <property type="protein sequence ID" value="MPM48070.1"/>
    <property type="molecule type" value="Genomic_DNA"/>
</dbReference>
<organism evidence="1">
    <name type="scientific">bioreactor metagenome</name>
    <dbReference type="NCBI Taxonomy" id="1076179"/>
    <lineage>
        <taxon>unclassified sequences</taxon>
        <taxon>metagenomes</taxon>
        <taxon>ecological metagenomes</taxon>
    </lineage>
</organism>
<proteinExistence type="predicted"/>
<name>A0A645A4E9_9ZZZZ</name>
<evidence type="ECO:0000313" key="1">
    <source>
        <dbReference type="EMBL" id="MPM48070.1"/>
    </source>
</evidence>
<protein>
    <submittedName>
        <fullName evidence="1">Uncharacterized protein</fullName>
    </submittedName>
</protein>
<accession>A0A645A4E9</accession>